<dbReference type="Proteomes" id="UP000321497">
    <property type="component" value="Unassembled WGS sequence"/>
</dbReference>
<gene>
    <name evidence="2" type="ORF">ESU54_16020</name>
</gene>
<dbReference type="PANTHER" id="PTHR12526">
    <property type="entry name" value="GLYCOSYLTRANSFERASE"/>
    <property type="match status" value="1"/>
</dbReference>
<dbReference type="GO" id="GO:0016757">
    <property type="term" value="F:glycosyltransferase activity"/>
    <property type="evidence" value="ECO:0007669"/>
    <property type="project" value="InterPro"/>
</dbReference>
<dbReference type="EMBL" id="VORT01000015">
    <property type="protein sequence ID" value="TXD71638.1"/>
    <property type="molecule type" value="Genomic_DNA"/>
</dbReference>
<evidence type="ECO:0000313" key="3">
    <source>
        <dbReference type="Proteomes" id="UP000321497"/>
    </source>
</evidence>
<reference evidence="2 3" key="1">
    <citation type="submission" date="2019-08" db="EMBL/GenBank/DDBJ databases">
        <title>Genome of Aequorivita antarctica SW49 (type strain).</title>
        <authorList>
            <person name="Bowman J.P."/>
        </authorList>
    </citation>
    <scope>NUCLEOTIDE SEQUENCE [LARGE SCALE GENOMIC DNA]</scope>
    <source>
        <strain evidence="2 3">SW49</strain>
    </source>
</reference>
<proteinExistence type="predicted"/>
<dbReference type="Pfam" id="PF00534">
    <property type="entry name" value="Glycos_transf_1"/>
    <property type="match status" value="1"/>
</dbReference>
<dbReference type="RefSeq" id="WP_111845494.1">
    <property type="nucleotide sequence ID" value="NZ_UEGI01000019.1"/>
</dbReference>
<feature type="domain" description="Glycosyl transferase family 1" evidence="1">
    <location>
        <begin position="174"/>
        <end position="342"/>
    </location>
</feature>
<dbReference type="InterPro" id="IPR001296">
    <property type="entry name" value="Glyco_trans_1"/>
</dbReference>
<accession>A0A5C6YX25</accession>
<keyword evidence="2" id="KW-0808">Transferase</keyword>
<protein>
    <submittedName>
        <fullName evidence="2">Glycosyltransferase family 4 protein</fullName>
    </submittedName>
</protein>
<keyword evidence="3" id="KW-1185">Reference proteome</keyword>
<dbReference type="CDD" id="cd03801">
    <property type="entry name" value="GT4_PimA-like"/>
    <property type="match status" value="1"/>
</dbReference>
<evidence type="ECO:0000313" key="2">
    <source>
        <dbReference type="EMBL" id="TXD71638.1"/>
    </source>
</evidence>
<dbReference type="OrthoDB" id="7560678at2"/>
<name>A0A5C6YX25_9FLAO</name>
<evidence type="ECO:0000259" key="1">
    <source>
        <dbReference type="Pfam" id="PF00534"/>
    </source>
</evidence>
<dbReference type="SUPFAM" id="SSF53756">
    <property type="entry name" value="UDP-Glycosyltransferase/glycogen phosphorylase"/>
    <property type="match status" value="1"/>
</dbReference>
<comment type="caution">
    <text evidence="2">The sequence shown here is derived from an EMBL/GenBank/DDBJ whole genome shotgun (WGS) entry which is preliminary data.</text>
</comment>
<dbReference type="AlphaFoldDB" id="A0A5C6YX25"/>
<organism evidence="2 3">
    <name type="scientific">Aequorivita antarctica</name>
    <dbReference type="NCBI Taxonomy" id="153266"/>
    <lineage>
        <taxon>Bacteria</taxon>
        <taxon>Pseudomonadati</taxon>
        <taxon>Bacteroidota</taxon>
        <taxon>Flavobacteriia</taxon>
        <taxon>Flavobacteriales</taxon>
        <taxon>Flavobacteriaceae</taxon>
        <taxon>Aequorivita</taxon>
    </lineage>
</organism>
<dbReference type="Gene3D" id="3.40.50.2000">
    <property type="entry name" value="Glycogen Phosphorylase B"/>
    <property type="match status" value="2"/>
</dbReference>
<sequence length="365" mass="41609">MKKKVLFILHLPPPVHGSSMVGKYIMDSSIINTSITSEYINLGTSKSLDEIGKNPLQKIGLYLKIVFQTLKQLMVFKPDLVYIALTAKGKAFYKDAFIAVLAKLFGRKIVYHLHNRSMVERQEKWLDVMLCKMLFKNTDVILLSKYLYPEIQKYVPQSRVHFCPNGIPEFSSTIIAREKEDSQEVQILFLSNLMKAKGVFVLLEACKILKEKQLPFHCTFIGGESDITSEMFQKKVTELGLSEKIHYAGKKYGAEKEWAFSEADIFAFPTLNETFGLVNLEAMQFSLPVVSTLEGGIPDIILEGKTGFLVEKDDAQAFAEKLEMLIVDPVLRLKMGREGRKRYEENFTLEAFENCFTTILNELIK</sequence>